<dbReference type="InterPro" id="IPR005524">
    <property type="entry name" value="DUF318"/>
</dbReference>
<sequence length="389" mass="41195">MKERTKFALLVGAFVLAYFLPVGHPRFQSSLAEAFFMVKDYAREHVLFCLVPAFFIAGAIACFVSQASVMKYFGAGANKILSYGVASVSGTILAVCSCTILPLFAGIHRRGAGLGPAIAFLYSGPAINVLAVILTARVLGWQLGLARAVGAVIFSVVIGLIMAFIYRKEESEKKAAAAAAAPVGEARPLAQTAMYFGAMVPILVFAAWGKPAQPVGLWDAVYRIHWPLTGAFAVALSIILWKWFNKEELSEWVETTWGFAKQIMPLLFFGVLAAGLLLGRPGVDSGLIPARYVAGVVGGNSLWANFFASLAGAFMYFATLTEVPIVQGLMGNGMGPGPSLALLLAGPALSLPSMLVIRSVIGTQKTIVYCVLVVIMATISGMIYGAVIA</sequence>
<evidence type="ECO:0000256" key="2">
    <source>
        <dbReference type="ARBA" id="ARBA00006386"/>
    </source>
</evidence>
<feature type="transmembrane region" description="Helical" evidence="7">
    <location>
        <begin position="292"/>
        <end position="318"/>
    </location>
</feature>
<keyword evidence="5 7" id="KW-1133">Transmembrane helix</keyword>
<feature type="transmembrane region" description="Helical" evidence="7">
    <location>
        <begin position="189"/>
        <end position="208"/>
    </location>
</feature>
<feature type="transmembrane region" description="Helical" evidence="7">
    <location>
        <begin position="81"/>
        <end position="105"/>
    </location>
</feature>
<evidence type="ECO:0000256" key="6">
    <source>
        <dbReference type="ARBA" id="ARBA00023136"/>
    </source>
</evidence>
<evidence type="ECO:0000313" key="8">
    <source>
        <dbReference type="EMBL" id="RJP17387.1"/>
    </source>
</evidence>
<reference evidence="8 9" key="1">
    <citation type="journal article" date="2017" name="ISME J.">
        <title>Energy and carbon metabolisms in a deep terrestrial subsurface fluid microbial community.</title>
        <authorList>
            <person name="Momper L."/>
            <person name="Jungbluth S.P."/>
            <person name="Lee M.D."/>
            <person name="Amend J.P."/>
        </authorList>
    </citation>
    <scope>NUCLEOTIDE SEQUENCE [LARGE SCALE GENOMIC DNA]</scope>
    <source>
        <strain evidence="8">SURF_5</strain>
    </source>
</reference>
<feature type="transmembrane region" description="Helical" evidence="7">
    <location>
        <begin position="220"/>
        <end position="243"/>
    </location>
</feature>
<dbReference type="Pfam" id="PF03773">
    <property type="entry name" value="ArsP_1"/>
    <property type="match status" value="1"/>
</dbReference>
<evidence type="ECO:0000256" key="1">
    <source>
        <dbReference type="ARBA" id="ARBA00004651"/>
    </source>
</evidence>
<evidence type="ECO:0000256" key="5">
    <source>
        <dbReference type="ARBA" id="ARBA00022989"/>
    </source>
</evidence>
<feature type="transmembrane region" description="Helical" evidence="7">
    <location>
        <begin position="366"/>
        <end position="387"/>
    </location>
</feature>
<feature type="transmembrane region" description="Helical" evidence="7">
    <location>
        <begin position="263"/>
        <end position="280"/>
    </location>
</feature>
<evidence type="ECO:0000256" key="4">
    <source>
        <dbReference type="ARBA" id="ARBA00022692"/>
    </source>
</evidence>
<feature type="transmembrane region" description="Helical" evidence="7">
    <location>
        <begin position="45"/>
        <end position="69"/>
    </location>
</feature>
<dbReference type="GO" id="GO:0005886">
    <property type="term" value="C:plasma membrane"/>
    <property type="evidence" value="ECO:0007669"/>
    <property type="project" value="UniProtKB-SubCell"/>
</dbReference>
<feature type="transmembrane region" description="Helical" evidence="7">
    <location>
        <begin position="338"/>
        <end position="357"/>
    </location>
</feature>
<dbReference type="AlphaFoldDB" id="A0A3A4N6E0"/>
<feature type="transmembrane region" description="Helical" evidence="7">
    <location>
        <begin position="117"/>
        <end position="136"/>
    </location>
</feature>
<proteinExistence type="inferred from homology"/>
<keyword evidence="4 7" id="KW-0812">Transmembrane</keyword>
<evidence type="ECO:0000256" key="3">
    <source>
        <dbReference type="ARBA" id="ARBA00022475"/>
    </source>
</evidence>
<gene>
    <name evidence="8" type="ORF">C4520_16615</name>
</gene>
<feature type="transmembrane region" description="Helical" evidence="7">
    <location>
        <begin position="148"/>
        <end position="166"/>
    </location>
</feature>
<dbReference type="EMBL" id="QZKU01000115">
    <property type="protein sequence ID" value="RJP17387.1"/>
    <property type="molecule type" value="Genomic_DNA"/>
</dbReference>
<evidence type="ECO:0000313" key="9">
    <source>
        <dbReference type="Proteomes" id="UP000265882"/>
    </source>
</evidence>
<evidence type="ECO:0000256" key="7">
    <source>
        <dbReference type="SAM" id="Phobius"/>
    </source>
</evidence>
<comment type="caution">
    <text evidence="8">The sequence shown here is derived from an EMBL/GenBank/DDBJ whole genome shotgun (WGS) entry which is preliminary data.</text>
</comment>
<dbReference type="PANTHER" id="PTHR43299">
    <property type="entry name" value="UPF0718 PROTEIN YRAQ"/>
    <property type="match status" value="1"/>
</dbReference>
<keyword evidence="6 7" id="KW-0472">Membrane</keyword>
<dbReference type="PANTHER" id="PTHR43299:SF1">
    <property type="entry name" value="UPF0718 PROTEIN YRAQ"/>
    <property type="match status" value="1"/>
</dbReference>
<name>A0A3A4N6E0_ABYX5</name>
<comment type="subcellular location">
    <subcellularLocation>
        <location evidence="1">Cell membrane</location>
        <topology evidence="1">Multi-pass membrane protein</topology>
    </subcellularLocation>
</comment>
<organism evidence="8 9">
    <name type="scientific">Abyssobacteria bacterium (strain SURF_5)</name>
    <dbReference type="NCBI Taxonomy" id="2093360"/>
    <lineage>
        <taxon>Bacteria</taxon>
        <taxon>Pseudomonadati</taxon>
        <taxon>Candidatus Hydrogenedentota</taxon>
        <taxon>Candidatus Abyssobacteria</taxon>
    </lineage>
</organism>
<dbReference type="Proteomes" id="UP000265882">
    <property type="component" value="Unassembled WGS sequence"/>
</dbReference>
<accession>A0A3A4N6E0</accession>
<keyword evidence="3" id="KW-1003">Cell membrane</keyword>
<comment type="similarity">
    <text evidence="2">Belongs to the UPF0718 family.</text>
</comment>
<protein>
    <submittedName>
        <fullName evidence="8">Permease</fullName>
    </submittedName>
</protein>